<dbReference type="InterPro" id="IPR053725">
    <property type="entry name" value="CRISPR_Cas5_sf"/>
</dbReference>
<reference evidence="1 2" key="1">
    <citation type="journal article" date="2011" name="Stand. Genomic Sci.">
        <title>Complete genome sequence of the hyperthermophilic chemolithoautotroph Pyrolobus fumarii type strain (1A).</title>
        <authorList>
            <person name="Anderson I."/>
            <person name="Goker M."/>
            <person name="Nolan M."/>
            <person name="Lucas S."/>
            <person name="Hammon N."/>
            <person name="Deshpande S."/>
            <person name="Cheng J.F."/>
            <person name="Tapia R."/>
            <person name="Han C."/>
            <person name="Goodwin L."/>
            <person name="Pitluck S."/>
            <person name="Huntemann M."/>
            <person name="Liolios K."/>
            <person name="Ivanova N."/>
            <person name="Pagani I."/>
            <person name="Mavromatis K."/>
            <person name="Ovchinikova G."/>
            <person name="Pati A."/>
            <person name="Chen A."/>
            <person name="Palaniappan K."/>
            <person name="Land M."/>
            <person name="Hauser L."/>
            <person name="Brambilla E.M."/>
            <person name="Huber H."/>
            <person name="Yasawong M."/>
            <person name="Rohde M."/>
            <person name="Spring S."/>
            <person name="Abt B."/>
            <person name="Sikorski J."/>
            <person name="Wirth R."/>
            <person name="Detter J.C."/>
            <person name="Woyke T."/>
            <person name="Bristow J."/>
            <person name="Eisen J.A."/>
            <person name="Markowitz V."/>
            <person name="Hugenholtz P."/>
            <person name="Kyrpides N.C."/>
            <person name="Klenk H.P."/>
            <person name="Lapidus A."/>
        </authorList>
    </citation>
    <scope>NUCLEOTIDE SEQUENCE [LARGE SCALE GENOMIC DNA]</scope>
    <source>
        <strain evidence="2">DSM 11204 / 1A</strain>
    </source>
</reference>
<protein>
    <submittedName>
        <fullName evidence="1">CRISPR-associated protein Cas5 family</fullName>
    </submittedName>
</protein>
<gene>
    <name evidence="1" type="ordered locus">Pyrfu_0431</name>
</gene>
<dbReference type="Gene3D" id="3.30.70.3120">
    <property type="match status" value="1"/>
</dbReference>
<dbReference type="KEGG" id="pfm:Pyrfu_0431"/>
<sequence>MECRGGYPGLKGLEAMPAVAVVAVVEAVWGWSVRVPGASVGGGSLPLPPPTTVIGSLAYSLARLLGWPETLYETDTVGVAAYSSARRLASAVLSASAGLLEGRVVTAYDVVRTVNIPFIRPENRRDTSQWLSVNAFGVTIAPRARLCMAIVFDGERLESLGINESLLEKAAWSISRLGSKEGLVSVVEAGVFRAERGAGPTRLYGRRGVLQGEHIVALRAWSPWSDESWMGLQRRGAELLELEAPLRITGPVYEPTPEPPVAIEGWRVEASGLLGECGTIPVLA</sequence>
<dbReference type="InParanoid" id="G0EG54"/>
<evidence type="ECO:0000313" key="2">
    <source>
        <dbReference type="Proteomes" id="UP000001037"/>
    </source>
</evidence>
<dbReference type="HOGENOM" id="CLU_978669_0_0_2"/>
<name>G0EG54_PYRF1</name>
<dbReference type="EMBL" id="CP002838">
    <property type="protein sequence ID" value="AEM38302.1"/>
    <property type="molecule type" value="Genomic_DNA"/>
</dbReference>
<accession>G0EG54</accession>
<proteinExistence type="predicted"/>
<evidence type="ECO:0000313" key="1">
    <source>
        <dbReference type="EMBL" id="AEM38302.1"/>
    </source>
</evidence>
<dbReference type="AlphaFoldDB" id="G0EG54"/>
<dbReference type="NCBIfam" id="TIGR01874">
    <property type="entry name" value="cas_cas5a"/>
    <property type="match status" value="1"/>
</dbReference>
<dbReference type="eggNOG" id="arCOG02670">
    <property type="taxonomic scope" value="Archaea"/>
</dbReference>
<dbReference type="STRING" id="694429.Pyrfu_0431"/>
<organism evidence="1 2">
    <name type="scientific">Pyrolobus fumarii (strain DSM 11204 / 1A)</name>
    <dbReference type="NCBI Taxonomy" id="694429"/>
    <lineage>
        <taxon>Archaea</taxon>
        <taxon>Thermoproteota</taxon>
        <taxon>Thermoprotei</taxon>
        <taxon>Desulfurococcales</taxon>
        <taxon>Pyrodictiaceae</taxon>
        <taxon>Pyrolobus</taxon>
    </lineage>
</organism>
<keyword evidence="2" id="KW-1185">Reference proteome</keyword>
<dbReference type="InterPro" id="IPR010153">
    <property type="entry name" value="CRISPR-assoc_prot_Cas5a-typ"/>
</dbReference>
<dbReference type="Proteomes" id="UP000001037">
    <property type="component" value="Chromosome"/>
</dbReference>